<evidence type="ECO:0000256" key="2">
    <source>
        <dbReference type="SAM" id="Phobius"/>
    </source>
</evidence>
<dbReference type="Proteomes" id="UP000298681">
    <property type="component" value="Unassembled WGS sequence"/>
</dbReference>
<accession>A0A4Z1RKZ1</accession>
<dbReference type="EMBL" id="SPUH01000001">
    <property type="protein sequence ID" value="TKS55367.1"/>
    <property type="molecule type" value="Genomic_DNA"/>
</dbReference>
<dbReference type="InterPro" id="IPR012902">
    <property type="entry name" value="N_methyl_site"/>
</dbReference>
<reference evidence="3 4" key="1">
    <citation type="submission" date="2019-01" db="EMBL/GenBank/DDBJ databases">
        <authorList>
            <person name="Zhang S."/>
        </authorList>
    </citation>
    <scope>NUCLEOTIDE SEQUENCE [LARGE SCALE GENOMIC DNA]</scope>
    <source>
        <strain evidence="3 4">1626</strain>
    </source>
</reference>
<protein>
    <submittedName>
        <fullName evidence="3">Prepilin-type N-terminal cleavage/methylation domain-containing protein</fullName>
    </submittedName>
</protein>
<sequence length="309" mass="32760">MGSSAALSALGPHRRDCPIGTERRHGIDRSGASFPSRPQRHPRGGSPCASRGDGFGSSSASSPFLRSRGDGFDSSSASSPFLRSRGDGSSRTGASPKSLRGFTLIEILLATVLLAAGLALGFATLRAATATVERGEVLARDSERMRAVSAFLRSRLTAALPMAFGQDEQTGAPLRFVGEADRMRFVSQLPDYLGRDGPALHDVAVQRERDGLRLVVSFASVVGGATFEERPARPPEPLAEGLNAVRFAYRGLDAEGKPTAWLDRWDGADDLPLQVRVEITGRQGATWPTLLVALPQGSGRMQDPAGLVP</sequence>
<gene>
    <name evidence="3" type="ORF">E4582_08710</name>
</gene>
<feature type="region of interest" description="Disordered" evidence="1">
    <location>
        <begin position="1"/>
        <end position="95"/>
    </location>
</feature>
<proteinExistence type="predicted"/>
<dbReference type="NCBIfam" id="TIGR02532">
    <property type="entry name" value="IV_pilin_GFxxxE"/>
    <property type="match status" value="1"/>
</dbReference>
<evidence type="ECO:0000313" key="3">
    <source>
        <dbReference type="EMBL" id="TKS55367.1"/>
    </source>
</evidence>
<keyword evidence="2" id="KW-1133">Transmembrane helix</keyword>
<feature type="compositionally biased region" description="Basic and acidic residues" evidence="1">
    <location>
        <begin position="13"/>
        <end position="28"/>
    </location>
</feature>
<feature type="transmembrane region" description="Helical" evidence="2">
    <location>
        <begin position="101"/>
        <end position="125"/>
    </location>
</feature>
<evidence type="ECO:0000256" key="1">
    <source>
        <dbReference type="SAM" id="MobiDB-lite"/>
    </source>
</evidence>
<keyword evidence="2" id="KW-0472">Membrane</keyword>
<comment type="caution">
    <text evidence="3">The sequence shown here is derived from an EMBL/GenBank/DDBJ whole genome shotgun (WGS) entry which is preliminary data.</text>
</comment>
<organism evidence="3 4">
    <name type="scientific">Luteimonas yindakuii</name>
    <dbReference type="NCBI Taxonomy" id="2565782"/>
    <lineage>
        <taxon>Bacteria</taxon>
        <taxon>Pseudomonadati</taxon>
        <taxon>Pseudomonadota</taxon>
        <taxon>Gammaproteobacteria</taxon>
        <taxon>Lysobacterales</taxon>
        <taxon>Lysobacteraceae</taxon>
        <taxon>Luteimonas</taxon>
    </lineage>
</organism>
<feature type="compositionally biased region" description="Low complexity" evidence="1">
    <location>
        <begin position="50"/>
        <end position="83"/>
    </location>
</feature>
<keyword evidence="2" id="KW-0812">Transmembrane</keyword>
<evidence type="ECO:0000313" key="4">
    <source>
        <dbReference type="Proteomes" id="UP000298681"/>
    </source>
</evidence>
<dbReference type="AlphaFoldDB" id="A0A4Z1RKZ1"/>
<keyword evidence="4" id="KW-1185">Reference proteome</keyword>
<name>A0A4Z1RKZ1_9GAMM</name>